<reference evidence="2 3" key="1">
    <citation type="submission" date="2012-01" db="EMBL/GenBank/DDBJ databases">
        <title>The Genome Sequence of Facklamia languida CCUG 37842.</title>
        <authorList>
            <consortium name="The Broad Institute Genome Sequencing Platform"/>
            <person name="Earl A."/>
            <person name="Ward D."/>
            <person name="Feldgarden M."/>
            <person name="Gevers D."/>
            <person name="Huys G."/>
            <person name="Young S.K."/>
            <person name="Zeng Q."/>
            <person name="Gargeya S."/>
            <person name="Fitzgerald M."/>
            <person name="Haas B."/>
            <person name="Abouelleil A."/>
            <person name="Alvarado L."/>
            <person name="Arachchi H.M."/>
            <person name="Berlin A."/>
            <person name="Chapman S.B."/>
            <person name="Gearin G."/>
            <person name="Goldberg J."/>
            <person name="Griggs A."/>
            <person name="Gujja S."/>
            <person name="Hansen M."/>
            <person name="Heiman D."/>
            <person name="Howarth C."/>
            <person name="Larimer J."/>
            <person name="Lui A."/>
            <person name="MacDonald P.J.P."/>
            <person name="McCowen C."/>
            <person name="Montmayeur A."/>
            <person name="Murphy C."/>
            <person name="Neiman D."/>
            <person name="Pearson M."/>
            <person name="Priest M."/>
            <person name="Roberts A."/>
            <person name="Saif S."/>
            <person name="Shea T."/>
            <person name="Sisk P."/>
            <person name="Stolte C."/>
            <person name="Sykes S."/>
            <person name="Wortman J."/>
            <person name="Nusbaum C."/>
            <person name="Birren B."/>
        </authorList>
    </citation>
    <scope>NUCLEOTIDE SEQUENCE [LARGE SCALE GENOMIC DNA]</scope>
    <source>
        <strain evidence="2 3">CCUG 37842</strain>
    </source>
</reference>
<dbReference type="Gene3D" id="1.10.10.650">
    <property type="entry name" value="RuvA domain 2-like"/>
    <property type="match status" value="1"/>
</dbReference>
<dbReference type="SUPFAM" id="SSF158832">
    <property type="entry name" value="Tex N-terminal region-like"/>
    <property type="match status" value="1"/>
</dbReference>
<gene>
    <name evidence="2" type="ORF">HMPREF9708_00506</name>
</gene>
<dbReference type="PANTHER" id="PTHR10724:SF10">
    <property type="entry name" value="S1 RNA-BINDING DOMAIN-CONTAINING PROTEIN 1"/>
    <property type="match status" value="1"/>
</dbReference>
<dbReference type="HOGENOM" id="CLU_009833_0_2_9"/>
<dbReference type="AlphaFoldDB" id="H3NI78"/>
<dbReference type="SUPFAM" id="SSF50249">
    <property type="entry name" value="Nucleic acid-binding proteins"/>
    <property type="match status" value="1"/>
</dbReference>
<dbReference type="InterPro" id="IPR006641">
    <property type="entry name" value="YqgF/RNaseH-like_dom"/>
</dbReference>
<evidence type="ECO:0000313" key="2">
    <source>
        <dbReference type="EMBL" id="EHR37877.1"/>
    </source>
</evidence>
<dbReference type="GO" id="GO:0003735">
    <property type="term" value="F:structural constituent of ribosome"/>
    <property type="evidence" value="ECO:0007669"/>
    <property type="project" value="TreeGrafter"/>
</dbReference>
<dbReference type="InterPro" id="IPR044146">
    <property type="entry name" value="S1_Tex"/>
</dbReference>
<dbReference type="InterPro" id="IPR023319">
    <property type="entry name" value="Tex-like_HTH_dom_sf"/>
</dbReference>
<dbReference type="Pfam" id="PF00575">
    <property type="entry name" value="S1"/>
    <property type="match status" value="1"/>
</dbReference>
<dbReference type="Pfam" id="PF12836">
    <property type="entry name" value="HHH_3"/>
    <property type="match status" value="1"/>
</dbReference>
<dbReference type="InterPro" id="IPR050437">
    <property type="entry name" value="Ribos_protein_bS1-like"/>
</dbReference>
<dbReference type="FunFam" id="3.30.420.140:FF:000001">
    <property type="entry name" value="RNA-binding transcriptional accessory protein"/>
    <property type="match status" value="1"/>
</dbReference>
<dbReference type="GO" id="GO:0006139">
    <property type="term" value="P:nucleobase-containing compound metabolic process"/>
    <property type="evidence" value="ECO:0007669"/>
    <property type="project" value="InterPro"/>
</dbReference>
<feature type="domain" description="S1 motif" evidence="1">
    <location>
        <begin position="650"/>
        <end position="722"/>
    </location>
</feature>
<dbReference type="PROSITE" id="PS50126">
    <property type="entry name" value="S1"/>
    <property type="match status" value="1"/>
</dbReference>
<dbReference type="PANTHER" id="PTHR10724">
    <property type="entry name" value="30S RIBOSOMAL PROTEIN S1"/>
    <property type="match status" value="1"/>
</dbReference>
<protein>
    <recommendedName>
        <fullName evidence="1">S1 motif domain-containing protein</fullName>
    </recommendedName>
</protein>
<dbReference type="InterPro" id="IPR003029">
    <property type="entry name" value="S1_domain"/>
</dbReference>
<dbReference type="SMART" id="SM00316">
    <property type="entry name" value="S1"/>
    <property type="match status" value="1"/>
</dbReference>
<dbReference type="InterPro" id="IPR037027">
    <property type="entry name" value="YqgF/RNaseH-like_dom_sf"/>
</dbReference>
<dbReference type="InterPro" id="IPR032639">
    <property type="entry name" value="Tex_YqgF"/>
</dbReference>
<dbReference type="InterPro" id="IPR010994">
    <property type="entry name" value="RuvA_2-like"/>
</dbReference>
<dbReference type="InterPro" id="IPR012337">
    <property type="entry name" value="RNaseH-like_sf"/>
</dbReference>
<name>H3NI78_9LACT</name>
<dbReference type="Pfam" id="PF22706">
    <property type="entry name" value="Tex_central_region"/>
    <property type="match status" value="1"/>
</dbReference>
<dbReference type="SUPFAM" id="SSF47781">
    <property type="entry name" value="RuvA domain 2-like"/>
    <property type="match status" value="2"/>
</dbReference>
<dbReference type="STRING" id="883113.HMPREF9708_00506"/>
<dbReference type="Gene3D" id="3.30.420.140">
    <property type="entry name" value="YqgF/RNase H-like domain"/>
    <property type="match status" value="1"/>
</dbReference>
<dbReference type="FunFam" id="2.40.50.140:FF:000051">
    <property type="entry name" value="RNA-binding transcriptional accessory protein"/>
    <property type="match status" value="1"/>
</dbReference>
<dbReference type="GO" id="GO:0003729">
    <property type="term" value="F:mRNA binding"/>
    <property type="evidence" value="ECO:0007669"/>
    <property type="project" value="UniProtKB-ARBA"/>
</dbReference>
<dbReference type="EMBL" id="AGEG01000003">
    <property type="protein sequence ID" value="EHR37877.1"/>
    <property type="molecule type" value="Genomic_DNA"/>
</dbReference>
<evidence type="ECO:0000313" key="3">
    <source>
        <dbReference type="Proteomes" id="UP000006190"/>
    </source>
</evidence>
<dbReference type="eggNOG" id="COG2183">
    <property type="taxonomic scope" value="Bacteria"/>
</dbReference>
<dbReference type="InterPro" id="IPR055179">
    <property type="entry name" value="Tex-like_central_region"/>
</dbReference>
<dbReference type="Pfam" id="PF16921">
    <property type="entry name" value="Tex_YqgF"/>
    <property type="match status" value="1"/>
</dbReference>
<evidence type="ECO:0000259" key="1">
    <source>
        <dbReference type="PROSITE" id="PS50126"/>
    </source>
</evidence>
<dbReference type="Gene3D" id="1.10.3500.10">
    <property type="entry name" value="Tex N-terminal region-like"/>
    <property type="match status" value="1"/>
</dbReference>
<proteinExistence type="predicted"/>
<accession>H3NI78</accession>
<dbReference type="GO" id="GO:0006412">
    <property type="term" value="P:translation"/>
    <property type="evidence" value="ECO:0007669"/>
    <property type="project" value="TreeGrafter"/>
</dbReference>
<dbReference type="InterPro" id="IPR018974">
    <property type="entry name" value="Tex-like_N"/>
</dbReference>
<dbReference type="CDD" id="cd05685">
    <property type="entry name" value="S1_Tex"/>
    <property type="match status" value="1"/>
</dbReference>
<dbReference type="SMART" id="SM00732">
    <property type="entry name" value="YqgFc"/>
    <property type="match status" value="1"/>
</dbReference>
<dbReference type="Gene3D" id="1.10.150.310">
    <property type="entry name" value="Tex RuvX-like domain-like"/>
    <property type="match status" value="1"/>
</dbReference>
<comment type="caution">
    <text evidence="2">The sequence shown here is derived from an EMBL/GenBank/DDBJ whole genome shotgun (WGS) entry which is preliminary data.</text>
</comment>
<keyword evidence="3" id="KW-1185">Reference proteome</keyword>
<dbReference type="Pfam" id="PF17674">
    <property type="entry name" value="HHH_9"/>
    <property type="match status" value="1"/>
</dbReference>
<dbReference type="GO" id="GO:0005737">
    <property type="term" value="C:cytoplasm"/>
    <property type="evidence" value="ECO:0007669"/>
    <property type="project" value="UniProtKB-ARBA"/>
</dbReference>
<organism evidence="2 3">
    <name type="scientific">Facklamia languida CCUG 37842</name>
    <dbReference type="NCBI Taxonomy" id="883113"/>
    <lineage>
        <taxon>Bacteria</taxon>
        <taxon>Bacillati</taxon>
        <taxon>Bacillota</taxon>
        <taxon>Bacilli</taxon>
        <taxon>Lactobacillales</taxon>
        <taxon>Aerococcaceae</taxon>
        <taxon>Facklamia</taxon>
    </lineage>
</organism>
<dbReference type="RefSeq" id="WP_006308533.1">
    <property type="nucleotide sequence ID" value="NZ_JH601133.1"/>
</dbReference>
<dbReference type="OrthoDB" id="9804714at2"/>
<dbReference type="PATRIC" id="fig|883113.3.peg.508"/>
<dbReference type="FunFam" id="1.10.10.650:FF:000001">
    <property type="entry name" value="S1 RNA-binding domain 1"/>
    <property type="match status" value="1"/>
</dbReference>
<dbReference type="FunFam" id="1.10.150.310:FF:000001">
    <property type="entry name" value="RNA-binding transcriptional accessory protein"/>
    <property type="match status" value="1"/>
</dbReference>
<dbReference type="InterPro" id="IPR023323">
    <property type="entry name" value="Tex-like_dom_sf"/>
</dbReference>
<sequence length="730" mass="82816">MSLSDNIIHLVSQTVHIKSSQVRSVLKLLDEGNTVPFIARYRKEQTGSLDEVQIDTIQKHYHYQLNLEQEKEKIIRTIDDQKKLTPELRIQIESASTLQKLEDLYRPFKPKKQTKAMQAIENGLEPLADWVLKVHPQAEKFANYWQKFRSPEVPDEASARAGVHEIIAQQVADRADFREFIRKYTRYNGYWETKLKEAKKDEKETYKLYYDFKSPFREIADHQVLASNRGEKMEVLTIQLTVDHDPALHYLKKHLLNDQFNDDQVTMIENAIEDSYKRFIFPSIQRELRKERTEQADQQAIKLFGDNLRQLLLQPPLKGKIVLGLDPAYRTGCKLAVIDQTGRVLTKSVIYPHPPASKEKREGAKRDLKQLIEAYQVELIAIGNGTASRESVTFVSEVIRQLDQRVQFIVVNEAGASVYSASEVARQEFPDFQVEERSAVSIARRLQDPLAELIKIDPKSMGIGQYQHDVNQNQLGQALDFVVKMTVNQVGVDVNTASPQLLEHISGMTTATAKNLVALRDEQGSFTSRDQLKKVKRLGPKTFEQAIGFMRILDGENPLDQTSIHPESYSIAEEILSRAGVDRSDLGSDDSICAIKAVDLQGLAEEVNIGKETLSDIVQALLYPLRDIRDLQDAPLLREDVLTLDDLREGMILEGSVRNVVDFGAFVDIGVKEDGLIHISHLYQRDGRFINHPSEVVGIGDIVKVEVVSIDQARGRIGLKQLANHSKKSV</sequence>
<dbReference type="Pfam" id="PF09371">
    <property type="entry name" value="Tex_N"/>
    <property type="match status" value="1"/>
</dbReference>
<dbReference type="InterPro" id="IPR041692">
    <property type="entry name" value="HHH_9"/>
</dbReference>
<dbReference type="Gene3D" id="2.40.50.140">
    <property type="entry name" value="Nucleic acid-binding proteins"/>
    <property type="match status" value="1"/>
</dbReference>
<dbReference type="SUPFAM" id="SSF53098">
    <property type="entry name" value="Ribonuclease H-like"/>
    <property type="match status" value="1"/>
</dbReference>
<dbReference type="InterPro" id="IPR012340">
    <property type="entry name" value="NA-bd_OB-fold"/>
</dbReference>
<dbReference type="Proteomes" id="UP000006190">
    <property type="component" value="Unassembled WGS sequence"/>
</dbReference>